<protein>
    <submittedName>
        <fullName evidence="4">Oxidoreductase</fullName>
    </submittedName>
</protein>
<dbReference type="AlphaFoldDB" id="A0A1X1W571"/>
<evidence type="ECO:0000313" key="5">
    <source>
        <dbReference type="Proteomes" id="UP000193622"/>
    </source>
</evidence>
<evidence type="ECO:0000259" key="3">
    <source>
        <dbReference type="SMART" id="SM00903"/>
    </source>
</evidence>
<dbReference type="Proteomes" id="UP000193622">
    <property type="component" value="Unassembled WGS sequence"/>
</dbReference>
<reference evidence="4 5" key="1">
    <citation type="submission" date="2016-01" db="EMBL/GenBank/DDBJ databases">
        <title>The new phylogeny of the genus Mycobacterium.</title>
        <authorList>
            <person name="Tarcisio F."/>
            <person name="Conor M."/>
            <person name="Antonella G."/>
            <person name="Elisabetta G."/>
            <person name="Giulia F.S."/>
            <person name="Sara T."/>
            <person name="Anna F."/>
            <person name="Clotilde B."/>
            <person name="Roberto B."/>
            <person name="Veronica D.S."/>
            <person name="Fabio R."/>
            <person name="Monica P."/>
            <person name="Olivier J."/>
            <person name="Enrico T."/>
            <person name="Nicola S."/>
        </authorList>
    </citation>
    <scope>NUCLEOTIDE SEQUENCE [LARGE SCALE GENOMIC DNA]</scope>
    <source>
        <strain evidence="4 5">DSM 45541</strain>
    </source>
</reference>
<sequence length="171" mass="18291">MHDEPGAVENGSAAFENVVSLLDYPMFIVTTASAGHLAGCLVGFTSQTSINPPKFMVGLSRKNHTFTVARKADHLAVHLLPRAELDVAKLFGGTTGDSTDKFVQCGWRIGPEGMPILDAAAAWFVGRVAQRFDLGDHVGHLLEPISGRAPEQLGDLISFSDVRDIEPGHDA</sequence>
<name>A0A1X1W571_MYCIR</name>
<dbReference type="InterPro" id="IPR050268">
    <property type="entry name" value="NADH-dep_flavin_reductase"/>
</dbReference>
<evidence type="ECO:0000256" key="2">
    <source>
        <dbReference type="ARBA" id="ARBA00023002"/>
    </source>
</evidence>
<dbReference type="RefSeq" id="WP_085178302.1">
    <property type="nucleotide sequence ID" value="NZ_LQPC01000073.1"/>
</dbReference>
<evidence type="ECO:0000313" key="4">
    <source>
        <dbReference type="EMBL" id="ORV81670.1"/>
    </source>
</evidence>
<comment type="similarity">
    <text evidence="1">Belongs to the non-flavoprotein flavin reductase family.</text>
</comment>
<feature type="domain" description="Flavin reductase like" evidence="3">
    <location>
        <begin position="19"/>
        <end position="166"/>
    </location>
</feature>
<dbReference type="Gene3D" id="2.30.110.10">
    <property type="entry name" value="Electron Transport, Fmn-binding Protein, Chain A"/>
    <property type="match status" value="1"/>
</dbReference>
<organism evidence="4 5">
    <name type="scientific">Mycolicibacterium iranicum</name>
    <name type="common">Mycobacterium iranicum</name>
    <dbReference type="NCBI Taxonomy" id="912594"/>
    <lineage>
        <taxon>Bacteria</taxon>
        <taxon>Bacillati</taxon>
        <taxon>Actinomycetota</taxon>
        <taxon>Actinomycetes</taxon>
        <taxon>Mycobacteriales</taxon>
        <taxon>Mycobacteriaceae</taxon>
        <taxon>Mycolicibacterium</taxon>
    </lineage>
</organism>
<comment type="caution">
    <text evidence="4">The sequence shown here is derived from an EMBL/GenBank/DDBJ whole genome shotgun (WGS) entry which is preliminary data.</text>
</comment>
<proteinExistence type="inferred from homology"/>
<dbReference type="Pfam" id="PF01613">
    <property type="entry name" value="Flavin_Reduct"/>
    <property type="match status" value="1"/>
</dbReference>
<dbReference type="PANTHER" id="PTHR30466">
    <property type="entry name" value="FLAVIN REDUCTASE"/>
    <property type="match status" value="1"/>
</dbReference>
<dbReference type="SUPFAM" id="SSF50475">
    <property type="entry name" value="FMN-binding split barrel"/>
    <property type="match status" value="1"/>
</dbReference>
<accession>A0A1X1W571</accession>
<dbReference type="GO" id="GO:0042602">
    <property type="term" value="F:riboflavin reductase (NADPH) activity"/>
    <property type="evidence" value="ECO:0007669"/>
    <property type="project" value="TreeGrafter"/>
</dbReference>
<gene>
    <name evidence="4" type="ORF">AWC12_28910</name>
</gene>
<dbReference type="GO" id="GO:0010181">
    <property type="term" value="F:FMN binding"/>
    <property type="evidence" value="ECO:0007669"/>
    <property type="project" value="InterPro"/>
</dbReference>
<dbReference type="EMBL" id="LQPC01000073">
    <property type="protein sequence ID" value="ORV81670.1"/>
    <property type="molecule type" value="Genomic_DNA"/>
</dbReference>
<dbReference type="InterPro" id="IPR002563">
    <property type="entry name" value="Flavin_Rdtase-like_dom"/>
</dbReference>
<keyword evidence="2" id="KW-0560">Oxidoreductase</keyword>
<dbReference type="InterPro" id="IPR012349">
    <property type="entry name" value="Split_barrel_FMN-bd"/>
</dbReference>
<dbReference type="PANTHER" id="PTHR30466:SF15">
    <property type="entry name" value="POSSIBLE OXIDOREDUCTASE"/>
    <property type="match status" value="1"/>
</dbReference>
<dbReference type="SMART" id="SM00903">
    <property type="entry name" value="Flavin_Reduct"/>
    <property type="match status" value="1"/>
</dbReference>
<evidence type="ECO:0000256" key="1">
    <source>
        <dbReference type="ARBA" id="ARBA00008898"/>
    </source>
</evidence>